<keyword evidence="6 9" id="KW-0732">Signal</keyword>
<feature type="signal peptide" evidence="9">
    <location>
        <begin position="1"/>
        <end position="16"/>
    </location>
</feature>
<dbReference type="EnsemblMetazoa" id="CapteT195732">
    <property type="protein sequence ID" value="CapteP195732"/>
    <property type="gene ID" value="CapteG195732"/>
</dbReference>
<dbReference type="OrthoDB" id="2419613at2759"/>
<evidence type="ECO:0000256" key="6">
    <source>
        <dbReference type="ARBA" id="ARBA00022729"/>
    </source>
</evidence>
<dbReference type="PANTHER" id="PTHR45828:SF9">
    <property type="entry name" value="CELL WALL INTEGRITY AND STRESS RESPONSE COMPONENT 4-LIKE-RELATED"/>
    <property type="match status" value="1"/>
</dbReference>
<keyword evidence="7" id="KW-0391">Immunity</keyword>
<evidence type="ECO:0000256" key="2">
    <source>
        <dbReference type="ARBA" id="ARBA00008501"/>
    </source>
</evidence>
<dbReference type="GO" id="GO:0016020">
    <property type="term" value="C:membrane"/>
    <property type="evidence" value="ECO:0007669"/>
    <property type="project" value="TreeGrafter"/>
</dbReference>
<keyword evidence="13" id="KW-1185">Reference proteome</keyword>
<dbReference type="InterPro" id="IPR002861">
    <property type="entry name" value="Reeler_dom"/>
</dbReference>
<dbReference type="EMBL" id="AMQN01033587">
    <property type="status" value="NOT_ANNOTATED_CDS"/>
    <property type="molecule type" value="Genomic_DNA"/>
</dbReference>
<evidence type="ECO:0000313" key="12">
    <source>
        <dbReference type="EnsemblMetazoa" id="CapteP195732"/>
    </source>
</evidence>
<dbReference type="InterPro" id="IPR042307">
    <property type="entry name" value="Reeler_sf"/>
</dbReference>
<dbReference type="GO" id="GO:0045087">
    <property type="term" value="P:innate immune response"/>
    <property type="evidence" value="ECO:0007669"/>
    <property type="project" value="UniProtKB-KW"/>
</dbReference>
<reference evidence="12" key="3">
    <citation type="submission" date="2015-06" db="UniProtKB">
        <authorList>
            <consortium name="EnsemblMetazoa"/>
        </authorList>
    </citation>
    <scope>IDENTIFICATION</scope>
</reference>
<gene>
    <name evidence="11" type="ORF">CAPTEDRAFT_195732</name>
</gene>
<comment type="similarity">
    <text evidence="2">Belongs to the insect defense protein family.</text>
</comment>
<name>R7T511_CAPTE</name>
<evidence type="ECO:0000256" key="8">
    <source>
        <dbReference type="ARBA" id="ARBA00023022"/>
    </source>
</evidence>
<comment type="subcellular location">
    <subcellularLocation>
        <location evidence="1">Secreted</location>
    </subcellularLocation>
</comment>
<dbReference type="EMBL" id="KB311921">
    <property type="protein sequence ID" value="ELT88237.1"/>
    <property type="molecule type" value="Genomic_DNA"/>
</dbReference>
<sequence length="188" mass="20669">MKSIVAVLLMATACAAYKAGPPMSTCGTMMPDHNAMSQGLDSLDANFRVTTDTSCFKEGTEVTVTITNVASGVFFEGFFVQARKVGKSDNAYGTFDKALNYPREFEDNVQTIDCFNGTEVRAFDIPASVFGFVLLILLCFTRSNVNGTCFQIPKNSRPFSGKGFHVYLRISRILETGKTGKYMNKRIT</sequence>
<organism evidence="11">
    <name type="scientific">Capitella teleta</name>
    <name type="common">Polychaete worm</name>
    <dbReference type="NCBI Taxonomy" id="283909"/>
    <lineage>
        <taxon>Eukaryota</taxon>
        <taxon>Metazoa</taxon>
        <taxon>Spiralia</taxon>
        <taxon>Lophotrochozoa</taxon>
        <taxon>Annelida</taxon>
        <taxon>Polychaeta</taxon>
        <taxon>Sedentaria</taxon>
        <taxon>Scolecida</taxon>
        <taxon>Capitellidae</taxon>
        <taxon>Capitella</taxon>
    </lineage>
</organism>
<feature type="chain" id="PRO_5008786653" description="Reelin domain-containing protein" evidence="9">
    <location>
        <begin position="17"/>
        <end position="188"/>
    </location>
</feature>
<evidence type="ECO:0000256" key="4">
    <source>
        <dbReference type="ARBA" id="ARBA00022529"/>
    </source>
</evidence>
<dbReference type="AlphaFoldDB" id="R7T511"/>
<keyword evidence="3" id="KW-0964">Secreted</keyword>
<dbReference type="Proteomes" id="UP000014760">
    <property type="component" value="Unassembled WGS sequence"/>
</dbReference>
<keyword evidence="8" id="KW-0044">Antibiotic</keyword>
<reference evidence="13" key="1">
    <citation type="submission" date="2012-12" db="EMBL/GenBank/DDBJ databases">
        <authorList>
            <person name="Hellsten U."/>
            <person name="Grimwood J."/>
            <person name="Chapman J.A."/>
            <person name="Shapiro H."/>
            <person name="Aerts A."/>
            <person name="Otillar R.P."/>
            <person name="Terry A.Y."/>
            <person name="Boore J.L."/>
            <person name="Simakov O."/>
            <person name="Marletaz F."/>
            <person name="Cho S.-J."/>
            <person name="Edsinger-Gonzales E."/>
            <person name="Havlak P."/>
            <person name="Kuo D.-H."/>
            <person name="Larsson T."/>
            <person name="Lv J."/>
            <person name="Arendt D."/>
            <person name="Savage R."/>
            <person name="Osoegawa K."/>
            <person name="de Jong P."/>
            <person name="Lindberg D.R."/>
            <person name="Seaver E.C."/>
            <person name="Weisblat D.A."/>
            <person name="Putnam N.H."/>
            <person name="Grigoriev I.V."/>
            <person name="Rokhsar D.S."/>
        </authorList>
    </citation>
    <scope>NUCLEOTIDE SEQUENCE</scope>
    <source>
        <strain evidence="13">I ESC-2004</strain>
    </source>
</reference>
<dbReference type="GO" id="GO:0005576">
    <property type="term" value="C:extracellular region"/>
    <property type="evidence" value="ECO:0007669"/>
    <property type="project" value="UniProtKB-SubCell"/>
</dbReference>
<keyword evidence="5" id="KW-0399">Innate immunity</keyword>
<dbReference type="HOGENOM" id="CLU_1442388_0_0_1"/>
<dbReference type="GO" id="GO:0042742">
    <property type="term" value="P:defense response to bacterium"/>
    <property type="evidence" value="ECO:0007669"/>
    <property type="project" value="UniProtKB-KW"/>
</dbReference>
<dbReference type="InterPro" id="IPR051237">
    <property type="entry name" value="Ferric-chelate_Red/DefProt"/>
</dbReference>
<accession>R7T511</accession>
<dbReference type="Gene3D" id="2.60.40.4060">
    <property type="entry name" value="Reeler domain"/>
    <property type="match status" value="1"/>
</dbReference>
<reference evidence="11 13" key="2">
    <citation type="journal article" date="2013" name="Nature">
        <title>Insights into bilaterian evolution from three spiralian genomes.</title>
        <authorList>
            <person name="Simakov O."/>
            <person name="Marletaz F."/>
            <person name="Cho S.J."/>
            <person name="Edsinger-Gonzales E."/>
            <person name="Havlak P."/>
            <person name="Hellsten U."/>
            <person name="Kuo D.H."/>
            <person name="Larsson T."/>
            <person name="Lv J."/>
            <person name="Arendt D."/>
            <person name="Savage R."/>
            <person name="Osoegawa K."/>
            <person name="de Jong P."/>
            <person name="Grimwood J."/>
            <person name="Chapman J.A."/>
            <person name="Shapiro H."/>
            <person name="Aerts A."/>
            <person name="Otillar R.P."/>
            <person name="Terry A.Y."/>
            <person name="Boore J.L."/>
            <person name="Grigoriev I.V."/>
            <person name="Lindberg D.R."/>
            <person name="Seaver E.C."/>
            <person name="Weisblat D.A."/>
            <person name="Putnam N.H."/>
            <person name="Rokhsar D.S."/>
        </authorList>
    </citation>
    <scope>NUCLEOTIDE SEQUENCE</scope>
    <source>
        <strain evidence="11 13">I ESC-2004</strain>
    </source>
</reference>
<dbReference type="PANTHER" id="PTHR45828">
    <property type="entry name" value="CYTOCHROME B561/FERRIC REDUCTASE TRANSMEMBRANE"/>
    <property type="match status" value="1"/>
</dbReference>
<evidence type="ECO:0000256" key="9">
    <source>
        <dbReference type="SAM" id="SignalP"/>
    </source>
</evidence>
<proteinExistence type="inferred from homology"/>
<evidence type="ECO:0000256" key="5">
    <source>
        <dbReference type="ARBA" id="ARBA00022588"/>
    </source>
</evidence>
<evidence type="ECO:0000256" key="1">
    <source>
        <dbReference type="ARBA" id="ARBA00004613"/>
    </source>
</evidence>
<evidence type="ECO:0000256" key="7">
    <source>
        <dbReference type="ARBA" id="ARBA00022859"/>
    </source>
</evidence>
<evidence type="ECO:0000259" key="10">
    <source>
        <dbReference type="Pfam" id="PF02014"/>
    </source>
</evidence>
<evidence type="ECO:0000256" key="3">
    <source>
        <dbReference type="ARBA" id="ARBA00022525"/>
    </source>
</evidence>
<keyword evidence="4" id="KW-0929">Antimicrobial</keyword>
<protein>
    <recommendedName>
        <fullName evidence="10">Reelin domain-containing protein</fullName>
    </recommendedName>
</protein>
<dbReference type="Pfam" id="PF02014">
    <property type="entry name" value="Reeler"/>
    <property type="match status" value="1"/>
</dbReference>
<evidence type="ECO:0000313" key="11">
    <source>
        <dbReference type="EMBL" id="ELT88237.1"/>
    </source>
</evidence>
<feature type="domain" description="Reelin" evidence="10">
    <location>
        <begin position="26"/>
        <end position="115"/>
    </location>
</feature>
<evidence type="ECO:0000313" key="13">
    <source>
        <dbReference type="Proteomes" id="UP000014760"/>
    </source>
</evidence>